<protein>
    <submittedName>
        <fullName evidence="4">SpoIIE family protein phosphatase</fullName>
    </submittedName>
</protein>
<dbReference type="SUPFAM" id="SSF55874">
    <property type="entry name" value="ATPase domain of HSP90 chaperone/DNA topoisomerase II/histidine kinase"/>
    <property type="match status" value="1"/>
</dbReference>
<evidence type="ECO:0000313" key="5">
    <source>
        <dbReference type="Proteomes" id="UP000749040"/>
    </source>
</evidence>
<evidence type="ECO:0000259" key="2">
    <source>
        <dbReference type="SMART" id="SM00065"/>
    </source>
</evidence>
<keyword evidence="1" id="KW-0378">Hydrolase</keyword>
<dbReference type="Gene3D" id="3.60.40.10">
    <property type="entry name" value="PPM-type phosphatase domain"/>
    <property type="match status" value="1"/>
</dbReference>
<evidence type="ECO:0000259" key="3">
    <source>
        <dbReference type="SMART" id="SM00331"/>
    </source>
</evidence>
<dbReference type="InterPro" id="IPR036890">
    <property type="entry name" value="HATPase_C_sf"/>
</dbReference>
<dbReference type="SUPFAM" id="SSF81606">
    <property type="entry name" value="PP2C-like"/>
    <property type="match status" value="1"/>
</dbReference>
<feature type="domain" description="PPM-type phosphatase" evidence="3">
    <location>
        <begin position="448"/>
        <end position="670"/>
    </location>
</feature>
<dbReference type="InterPro" id="IPR003594">
    <property type="entry name" value="HATPase_dom"/>
</dbReference>
<dbReference type="EMBL" id="JADKYB010000001">
    <property type="protein sequence ID" value="MBM9503485.1"/>
    <property type="molecule type" value="Genomic_DNA"/>
</dbReference>
<dbReference type="InterPro" id="IPR036457">
    <property type="entry name" value="PPM-type-like_dom_sf"/>
</dbReference>
<dbReference type="RefSeq" id="WP_205355323.1">
    <property type="nucleotide sequence ID" value="NZ_JADKYB010000001.1"/>
</dbReference>
<dbReference type="PANTHER" id="PTHR43156">
    <property type="entry name" value="STAGE II SPORULATION PROTEIN E-RELATED"/>
    <property type="match status" value="1"/>
</dbReference>
<dbReference type="Pfam" id="PF13581">
    <property type="entry name" value="HATPase_c_2"/>
    <property type="match status" value="1"/>
</dbReference>
<evidence type="ECO:0000313" key="4">
    <source>
        <dbReference type="EMBL" id="MBM9503485.1"/>
    </source>
</evidence>
<dbReference type="InterPro" id="IPR001932">
    <property type="entry name" value="PPM-type_phosphatase-like_dom"/>
</dbReference>
<dbReference type="CDD" id="cd00130">
    <property type="entry name" value="PAS"/>
    <property type="match status" value="1"/>
</dbReference>
<feature type="domain" description="GAF" evidence="2">
    <location>
        <begin position="242"/>
        <end position="427"/>
    </location>
</feature>
<dbReference type="InterPro" id="IPR035965">
    <property type="entry name" value="PAS-like_dom_sf"/>
</dbReference>
<comment type="caution">
    <text evidence="4">The sequence shown here is derived from an EMBL/GenBank/DDBJ whole genome shotgun (WGS) entry which is preliminary data.</text>
</comment>
<reference evidence="4 5" key="1">
    <citation type="submission" date="2021-01" db="EMBL/GenBank/DDBJ databases">
        <title>Streptomyces acididurans sp. nov., isolated from a peat swamp forest soil.</title>
        <authorList>
            <person name="Chantavorakit T."/>
            <person name="Duangmal K."/>
        </authorList>
    </citation>
    <scope>NUCLEOTIDE SEQUENCE [LARGE SCALE GENOMIC DNA]</scope>
    <source>
        <strain evidence="4 5">KK5PA1</strain>
    </source>
</reference>
<dbReference type="Gene3D" id="3.30.565.10">
    <property type="entry name" value="Histidine kinase-like ATPase, C-terminal domain"/>
    <property type="match status" value="1"/>
</dbReference>
<sequence>MSALAGTSADRGFCLPAVAAAVVGPTGTVLRWSAEAAALLGRPGAEVCGRPFADLLADGGAQSRPGGAYRGPPRGGRVALCGADGEVDAWLRVTALAGAEGEHLVLIAPYERAVEWGEGTSLLRAVRGQQRIGIALHRTDLRLEQTNITPEMFGGPPVAPGVALADVLRPPDAAAVEAVLADVLHSGVPVLGSNHLIRSDGDSPPYEWTMSLSAFRLEDAAGRPSGVAAVMYDVSEQERVRRHRELLHRAAERIGFSLDVRHIARALADVVAEVGSLVTVDLAAPVLDGNEPSPAFGGNPPLVRVAVAGADGTWPPDLLNVGERYPDLPESPEIKLIGEGRSITLAREDVARALGHDPGLCRTLLPPQAQWAVVSPLFARGTMFGSLTTWRDEPSAPFDEHDVELLAEISSRAALGIDNARRYTHEHKAAVALQQSLLPRAVTNTSAVRTAGVYRPARGGAGVGGDWFDVIPLPSLRVAFVVGDVFGHGLSAAATMGRLRTAVQTFAALELEPAEVLGHMADLVQRIAAERPFQDRDMVGATCMYAVYDPATCQCVVANAGQPPPVLVRPDGAAETLSVPPGPPLGVAGEPFTSVTFDVPEASVLALFTDGLLDLDAYAGPDGPLRLGEAIAARRRQEGGGGLADTGGELLSEQQGGRPRDDVALLLARTAAIDPANMASWEFPADAESVAAGRSAAVRQLDKWGLDDLAFNTELVVSELITNAMRYAGGPVQLRLIRDKMLICEVADPSNTQPRLTRAASTDEGGRGLFIVAQCTARWGCRYGQRGKTIWTELPITAEAS</sequence>
<evidence type="ECO:0000256" key="1">
    <source>
        <dbReference type="ARBA" id="ARBA00022801"/>
    </source>
</evidence>
<dbReference type="InterPro" id="IPR003018">
    <property type="entry name" value="GAF"/>
</dbReference>
<dbReference type="InterPro" id="IPR013656">
    <property type="entry name" value="PAS_4"/>
</dbReference>
<dbReference type="Pfam" id="PF08448">
    <property type="entry name" value="PAS_4"/>
    <property type="match status" value="1"/>
</dbReference>
<dbReference type="SMART" id="SM00065">
    <property type="entry name" value="GAF"/>
    <property type="match status" value="1"/>
</dbReference>
<proteinExistence type="predicted"/>
<dbReference type="CDD" id="cd16936">
    <property type="entry name" value="HATPase_RsbW-like"/>
    <property type="match status" value="1"/>
</dbReference>
<dbReference type="Proteomes" id="UP000749040">
    <property type="component" value="Unassembled WGS sequence"/>
</dbReference>
<dbReference type="PANTHER" id="PTHR43156:SF2">
    <property type="entry name" value="STAGE II SPORULATION PROTEIN E"/>
    <property type="match status" value="1"/>
</dbReference>
<dbReference type="InterPro" id="IPR029016">
    <property type="entry name" value="GAF-like_dom_sf"/>
</dbReference>
<dbReference type="SUPFAM" id="SSF55785">
    <property type="entry name" value="PYP-like sensor domain (PAS domain)"/>
    <property type="match status" value="1"/>
</dbReference>
<organism evidence="4 5">
    <name type="scientific">Actinacidiphila acididurans</name>
    <dbReference type="NCBI Taxonomy" id="2784346"/>
    <lineage>
        <taxon>Bacteria</taxon>
        <taxon>Bacillati</taxon>
        <taxon>Actinomycetota</taxon>
        <taxon>Actinomycetes</taxon>
        <taxon>Kitasatosporales</taxon>
        <taxon>Streptomycetaceae</taxon>
        <taxon>Actinacidiphila</taxon>
    </lineage>
</organism>
<name>A0ABS2TJG7_9ACTN</name>
<dbReference type="Gene3D" id="3.30.450.40">
    <property type="match status" value="1"/>
</dbReference>
<dbReference type="InterPro" id="IPR000014">
    <property type="entry name" value="PAS"/>
</dbReference>
<keyword evidence="5" id="KW-1185">Reference proteome</keyword>
<dbReference type="InterPro" id="IPR052016">
    <property type="entry name" value="Bact_Sigma-Reg"/>
</dbReference>
<dbReference type="Gene3D" id="3.30.450.20">
    <property type="entry name" value="PAS domain"/>
    <property type="match status" value="1"/>
</dbReference>
<dbReference type="SUPFAM" id="SSF55781">
    <property type="entry name" value="GAF domain-like"/>
    <property type="match status" value="1"/>
</dbReference>
<dbReference type="Pfam" id="PF07228">
    <property type="entry name" value="SpoIIE"/>
    <property type="match status" value="1"/>
</dbReference>
<dbReference type="SMART" id="SM00331">
    <property type="entry name" value="PP2C_SIG"/>
    <property type="match status" value="1"/>
</dbReference>
<accession>A0ABS2TJG7</accession>
<gene>
    <name evidence="4" type="ORF">ITX44_02850</name>
</gene>